<gene>
    <name evidence="1" type="ORF">NSU_2224</name>
</gene>
<dbReference type="EMBL" id="AGFM01000030">
    <property type="protein sequence ID" value="EHJ60842.1"/>
    <property type="molecule type" value="Genomic_DNA"/>
</dbReference>
<evidence type="ECO:0008006" key="3">
    <source>
        <dbReference type="Google" id="ProtNLM"/>
    </source>
</evidence>
<dbReference type="Proteomes" id="UP000004030">
    <property type="component" value="Unassembled WGS sequence"/>
</dbReference>
<name>G6ED03_9SPHN</name>
<dbReference type="OrthoDB" id="8303898at2"/>
<keyword evidence="2" id="KW-1185">Reference proteome</keyword>
<dbReference type="AlphaFoldDB" id="G6ED03"/>
<evidence type="ECO:0000313" key="1">
    <source>
        <dbReference type="EMBL" id="EHJ60842.1"/>
    </source>
</evidence>
<proteinExistence type="predicted"/>
<dbReference type="InterPro" id="IPR038026">
    <property type="entry name" value="MtlR-like_sf"/>
</dbReference>
<sequence length="191" mass="21395">MASDKSPRATPEDIALVKKAEDEIKAEVSVFSFDIPALKKRVPDDDPAQAFIQAHLYLDHVITRLLSESVPFPRHLQLDRTGFSQKLQLVAAMGLLHPSHIPPIKVVNAIRNKIAHQLDYVVKSEDETKLRSSLPKGTDREDDGSQTSLAGLLRLLAVMIDVERQQRAFERTMRNRAMANARVVLDGIKID</sequence>
<dbReference type="SUPFAM" id="SSF158668">
    <property type="entry name" value="MtlR-like"/>
    <property type="match status" value="1"/>
</dbReference>
<comment type="caution">
    <text evidence="1">The sequence shown here is derived from an EMBL/GenBank/DDBJ whole genome shotgun (WGS) entry which is preliminary data.</text>
</comment>
<evidence type="ECO:0000313" key="2">
    <source>
        <dbReference type="Proteomes" id="UP000004030"/>
    </source>
</evidence>
<accession>G6ED03</accession>
<dbReference type="KEGG" id="npn:JI59_08970"/>
<organism evidence="1 2">
    <name type="scientific">Novosphingobium pentaromativorans US6-1</name>
    <dbReference type="NCBI Taxonomy" id="1088721"/>
    <lineage>
        <taxon>Bacteria</taxon>
        <taxon>Pseudomonadati</taxon>
        <taxon>Pseudomonadota</taxon>
        <taxon>Alphaproteobacteria</taxon>
        <taxon>Sphingomonadales</taxon>
        <taxon>Sphingomonadaceae</taxon>
        <taxon>Novosphingobium</taxon>
    </lineage>
</organism>
<dbReference type="PATRIC" id="fig|1088721.3.peg.2204"/>
<reference evidence="1 2" key="1">
    <citation type="journal article" date="2012" name="J. Bacteriol.">
        <title>Genome sequence of benzo(a)pyrene-degrading bacterium Novosphingobium pentaromativorans US6-1.</title>
        <authorList>
            <person name="Luo Y.R."/>
            <person name="Kang S.G."/>
            <person name="Kim S.J."/>
            <person name="Kim M.R."/>
            <person name="Li N."/>
            <person name="Lee J.H."/>
            <person name="Kwon K.K."/>
        </authorList>
    </citation>
    <scope>NUCLEOTIDE SEQUENCE [LARGE SCALE GENOMIC DNA]</scope>
    <source>
        <strain evidence="1 2">US6-1</strain>
    </source>
</reference>
<protein>
    <recommendedName>
        <fullName evidence="3">DUF4145 domain-containing protein</fullName>
    </recommendedName>
</protein>
<dbReference type="RefSeq" id="WP_007013139.1">
    <property type="nucleotide sequence ID" value="NZ_AGFM01000030.1"/>
</dbReference>